<reference evidence="4" key="1">
    <citation type="submission" date="2023-06" db="EMBL/GenBank/DDBJ databases">
        <authorList>
            <person name="Kurt Z."/>
        </authorList>
    </citation>
    <scope>NUCLEOTIDE SEQUENCE</scope>
</reference>
<proteinExistence type="predicted"/>
<evidence type="ECO:0000313" key="5">
    <source>
        <dbReference type="EMBL" id="CAL5988034.1"/>
    </source>
</evidence>
<evidence type="ECO:0000313" key="3">
    <source>
        <dbReference type="EMBL" id="CAI9915201.1"/>
    </source>
</evidence>
<dbReference type="PANTHER" id="PTHR46652:SF3">
    <property type="entry name" value="LEUCINE-RICH REPEAT-CONTAINING PROTEIN 9"/>
    <property type="match status" value="1"/>
</dbReference>
<dbReference type="PANTHER" id="PTHR46652">
    <property type="entry name" value="LEUCINE-RICH REPEAT AND IQ DOMAIN-CONTAINING PROTEIN 1-RELATED"/>
    <property type="match status" value="1"/>
</dbReference>
<dbReference type="PROSITE" id="PS51450">
    <property type="entry name" value="LRR"/>
    <property type="match status" value="2"/>
</dbReference>
<dbReference type="InterPro" id="IPR032675">
    <property type="entry name" value="LRR_dom_sf"/>
</dbReference>
<name>A0AA86RM44_9EUKA</name>
<sequence length="423" mass="49045">MQNTNQEIQTQYDQTMIQTYQTDIIEESLKIMDNPDLKDLSFINTFNIKKLELQNCENIVPKLCSQTIKELHVVNYFYYPTEFQSVEDFQLNNLEVLVLLNRYQKEAKTLINEIIKFKFLKTLLLERWQVDISPLSQITSITSLSLTECDLVNVDSVKSLINLIELNLDGNDGIDITPLQYLTKLTILSLVSCQLVDLISLKSLNNLIELYLSDNSSIDITQVQHCSKLKKLMLNHCNLVKLDALQRLNNLLELQIHGNQVDITPLQFLTTLTKIGMQSCNLINIDALRPLINLQELSIDFNKIIYLQSLSGLKQLLNLGVYSNKIVDQHSLVQHPNFDKFILSGQDEPSEEELKMASKMKYINYPIIYLRKIQDEARHLKQQHIIIRKKISECLHKQYDKFVIFNAQIVTFFQNMNAFDGIQ</sequence>
<dbReference type="AlphaFoldDB" id="A0AA86RM44"/>
<evidence type="ECO:0000313" key="6">
    <source>
        <dbReference type="EMBL" id="CAL6097077.1"/>
    </source>
</evidence>
<evidence type="ECO:0000313" key="7">
    <source>
        <dbReference type="Proteomes" id="UP001642409"/>
    </source>
</evidence>
<evidence type="ECO:0000256" key="2">
    <source>
        <dbReference type="ARBA" id="ARBA00022737"/>
    </source>
</evidence>
<accession>A0AA86RM44</accession>
<protein>
    <submittedName>
        <fullName evidence="4">Leucine-rich repeat domain-containing protein</fullName>
    </submittedName>
    <submittedName>
        <fullName evidence="5">Leucine-rich_repeat domain-containing protein</fullName>
    </submittedName>
</protein>
<dbReference type="InterPro" id="IPR050836">
    <property type="entry name" value="SDS22/Internalin_LRR"/>
</dbReference>
<keyword evidence="7" id="KW-1185">Reference proteome</keyword>
<dbReference type="EMBL" id="CAXDID020000491">
    <property type="protein sequence ID" value="CAL6097077.1"/>
    <property type="molecule type" value="Genomic_DNA"/>
</dbReference>
<keyword evidence="1" id="KW-0433">Leucine-rich repeat</keyword>
<dbReference type="Proteomes" id="UP001642409">
    <property type="component" value="Unassembled WGS sequence"/>
</dbReference>
<evidence type="ECO:0000313" key="4">
    <source>
        <dbReference type="EMBL" id="CAI9977091.1"/>
    </source>
</evidence>
<keyword evidence="2" id="KW-0677">Repeat</keyword>
<dbReference type="SUPFAM" id="SSF52058">
    <property type="entry name" value="L domain-like"/>
    <property type="match status" value="1"/>
</dbReference>
<reference evidence="5 7" key="2">
    <citation type="submission" date="2024-07" db="EMBL/GenBank/DDBJ databases">
        <authorList>
            <person name="Akdeniz Z."/>
        </authorList>
    </citation>
    <scope>NUCLEOTIDE SEQUENCE [LARGE SCALE GENOMIC DNA]</scope>
</reference>
<dbReference type="EMBL" id="CAXDID020000022">
    <property type="protein sequence ID" value="CAL5988034.1"/>
    <property type="molecule type" value="Genomic_DNA"/>
</dbReference>
<gene>
    <name evidence="5" type="ORF">HINF_LOCUS10173</name>
    <name evidence="3" type="ORF">HINF_LOCUS2846</name>
    <name evidence="4" type="ORF">HINF_LOCUS64736</name>
    <name evidence="6" type="ORF">HINF_LOCUS68736</name>
</gene>
<organism evidence="4">
    <name type="scientific">Hexamita inflata</name>
    <dbReference type="NCBI Taxonomy" id="28002"/>
    <lineage>
        <taxon>Eukaryota</taxon>
        <taxon>Metamonada</taxon>
        <taxon>Diplomonadida</taxon>
        <taxon>Hexamitidae</taxon>
        <taxon>Hexamitinae</taxon>
        <taxon>Hexamita</taxon>
    </lineage>
</organism>
<dbReference type="Gene3D" id="3.80.10.10">
    <property type="entry name" value="Ribonuclease Inhibitor"/>
    <property type="match status" value="1"/>
</dbReference>
<dbReference type="EMBL" id="CATOUU010000066">
    <property type="protein sequence ID" value="CAI9915201.1"/>
    <property type="molecule type" value="Genomic_DNA"/>
</dbReference>
<dbReference type="EMBL" id="CATOUU010001177">
    <property type="protein sequence ID" value="CAI9977091.1"/>
    <property type="molecule type" value="Genomic_DNA"/>
</dbReference>
<evidence type="ECO:0000256" key="1">
    <source>
        <dbReference type="ARBA" id="ARBA00022614"/>
    </source>
</evidence>
<comment type="caution">
    <text evidence="4">The sequence shown here is derived from an EMBL/GenBank/DDBJ whole genome shotgun (WGS) entry which is preliminary data.</text>
</comment>
<dbReference type="InterPro" id="IPR001611">
    <property type="entry name" value="Leu-rich_rpt"/>
</dbReference>